<comment type="caution">
    <text evidence="3">The sequence shown here is derived from an EMBL/GenBank/DDBJ whole genome shotgun (WGS) entry which is preliminary data.</text>
</comment>
<evidence type="ECO:0000256" key="1">
    <source>
        <dbReference type="SAM" id="Phobius"/>
    </source>
</evidence>
<feature type="domain" description="VTT" evidence="2">
    <location>
        <begin position="85"/>
        <end position="202"/>
    </location>
</feature>
<evidence type="ECO:0000313" key="3">
    <source>
        <dbReference type="EMBL" id="GKV12948.1"/>
    </source>
</evidence>
<organism evidence="3 4">
    <name type="scientific">Rubroshorea leprosula</name>
    <dbReference type="NCBI Taxonomy" id="152421"/>
    <lineage>
        <taxon>Eukaryota</taxon>
        <taxon>Viridiplantae</taxon>
        <taxon>Streptophyta</taxon>
        <taxon>Embryophyta</taxon>
        <taxon>Tracheophyta</taxon>
        <taxon>Spermatophyta</taxon>
        <taxon>Magnoliopsida</taxon>
        <taxon>eudicotyledons</taxon>
        <taxon>Gunneridae</taxon>
        <taxon>Pentapetalae</taxon>
        <taxon>rosids</taxon>
        <taxon>malvids</taxon>
        <taxon>Malvales</taxon>
        <taxon>Dipterocarpaceae</taxon>
        <taxon>Rubroshorea</taxon>
    </lineage>
</organism>
<dbReference type="AlphaFoldDB" id="A0AAV5JNL3"/>
<dbReference type="Pfam" id="PF09335">
    <property type="entry name" value="VTT_dom"/>
    <property type="match status" value="1"/>
</dbReference>
<keyword evidence="1" id="KW-1133">Transmembrane helix</keyword>
<reference evidence="3 4" key="1">
    <citation type="journal article" date="2021" name="Commun. Biol.">
        <title>The genome of Shorea leprosula (Dipterocarpaceae) highlights the ecological relevance of drought in aseasonal tropical rainforests.</title>
        <authorList>
            <person name="Ng K.K.S."/>
            <person name="Kobayashi M.J."/>
            <person name="Fawcett J.A."/>
            <person name="Hatakeyama M."/>
            <person name="Paape T."/>
            <person name="Ng C.H."/>
            <person name="Ang C.C."/>
            <person name="Tnah L.H."/>
            <person name="Lee C.T."/>
            <person name="Nishiyama T."/>
            <person name="Sese J."/>
            <person name="O'Brien M.J."/>
            <person name="Copetti D."/>
            <person name="Mohd Noor M.I."/>
            <person name="Ong R.C."/>
            <person name="Putra M."/>
            <person name="Sireger I.Z."/>
            <person name="Indrioko S."/>
            <person name="Kosugi Y."/>
            <person name="Izuno A."/>
            <person name="Isagi Y."/>
            <person name="Lee S.L."/>
            <person name="Shimizu K.K."/>
        </authorList>
    </citation>
    <scope>NUCLEOTIDE SEQUENCE [LARGE SCALE GENOMIC DNA]</scope>
    <source>
        <strain evidence="3">214</strain>
    </source>
</reference>
<dbReference type="PANTHER" id="PTHR46431:SF4">
    <property type="entry name" value="ASSOCIATED GOLGI PROTEIN FAMILY, PUTATIVE-RELATED"/>
    <property type="match status" value="1"/>
</dbReference>
<dbReference type="EMBL" id="BPVZ01000037">
    <property type="protein sequence ID" value="GKV12948.1"/>
    <property type="molecule type" value="Genomic_DNA"/>
</dbReference>
<evidence type="ECO:0000259" key="2">
    <source>
        <dbReference type="Pfam" id="PF09335"/>
    </source>
</evidence>
<feature type="transmembrane region" description="Helical" evidence="1">
    <location>
        <begin position="185"/>
        <end position="205"/>
    </location>
</feature>
<dbReference type="InterPro" id="IPR032816">
    <property type="entry name" value="VTT_dom"/>
</dbReference>
<protein>
    <recommendedName>
        <fullName evidence="2">VTT domain-containing protein</fullName>
    </recommendedName>
</protein>
<keyword evidence="1" id="KW-0472">Membrane</keyword>
<name>A0AAV5JNL3_9ROSI</name>
<keyword evidence="1" id="KW-0812">Transmembrane</keyword>
<accession>A0AAV5JNL3</accession>
<gene>
    <name evidence="3" type="ORF">SLEP1_g24031</name>
</gene>
<sequence length="275" mass="30527">MENNNIEYVGLGGNADHHETRLELREESPPISSNGKSWTRIAKLIALCIAVTVAPVIEWGQNRFNAMELSIIVFASLATFPVICLPSTPSIWIAGMAFGYGNGFLLVMSGVAIGVSLPYLVGSFLRNKIKGLLEKHPHEASILRLAGEGNRFHQFQAITLIRISPFPYIIFNYAVVATDVKYAPYLFGTLVGMIPEVVVTLYRFFNILLSPSRNIDFLGIVIRSFTEAAEDRKAQSGQMLLNIVGLCGTAFTTIFIGIYTKRRLDQKQKEQLILK</sequence>
<proteinExistence type="predicted"/>
<dbReference type="Proteomes" id="UP001054252">
    <property type="component" value="Unassembled WGS sequence"/>
</dbReference>
<evidence type="ECO:0000313" key="4">
    <source>
        <dbReference type="Proteomes" id="UP001054252"/>
    </source>
</evidence>
<feature type="transmembrane region" description="Helical" evidence="1">
    <location>
        <begin position="104"/>
        <end position="125"/>
    </location>
</feature>
<keyword evidence="4" id="KW-1185">Reference proteome</keyword>
<dbReference type="PANTHER" id="PTHR46431">
    <property type="entry name" value="EXPRESSED PROTEIN"/>
    <property type="match status" value="1"/>
</dbReference>
<feature type="transmembrane region" description="Helical" evidence="1">
    <location>
        <begin position="239"/>
        <end position="259"/>
    </location>
</feature>
<feature type="transmembrane region" description="Helical" evidence="1">
    <location>
        <begin position="69"/>
        <end position="92"/>
    </location>
</feature>